<dbReference type="AlphaFoldDB" id="A0A9P4J0V0"/>
<dbReference type="GO" id="GO:0008474">
    <property type="term" value="F:palmitoyl-(protein) hydrolase activity"/>
    <property type="evidence" value="ECO:0007669"/>
    <property type="project" value="TreeGrafter"/>
</dbReference>
<keyword evidence="4" id="KW-1185">Reference proteome</keyword>
<comment type="caution">
    <text evidence="3">The sequence shown here is derived from an EMBL/GenBank/DDBJ whole genome shotgun (WGS) entry which is preliminary data.</text>
</comment>
<reference evidence="3" key="1">
    <citation type="journal article" date="2020" name="Stud. Mycol.">
        <title>101 Dothideomycetes genomes: a test case for predicting lifestyles and emergence of pathogens.</title>
        <authorList>
            <person name="Haridas S."/>
            <person name="Albert R."/>
            <person name="Binder M."/>
            <person name="Bloem J."/>
            <person name="Labutti K."/>
            <person name="Salamov A."/>
            <person name="Andreopoulos B."/>
            <person name="Baker S."/>
            <person name="Barry K."/>
            <person name="Bills G."/>
            <person name="Bluhm B."/>
            <person name="Cannon C."/>
            <person name="Castanera R."/>
            <person name="Culley D."/>
            <person name="Daum C."/>
            <person name="Ezra D."/>
            <person name="Gonzalez J."/>
            <person name="Henrissat B."/>
            <person name="Kuo A."/>
            <person name="Liang C."/>
            <person name="Lipzen A."/>
            <person name="Lutzoni F."/>
            <person name="Magnuson J."/>
            <person name="Mondo S."/>
            <person name="Nolan M."/>
            <person name="Ohm R."/>
            <person name="Pangilinan J."/>
            <person name="Park H.-J."/>
            <person name="Ramirez L."/>
            <person name="Alfaro M."/>
            <person name="Sun H."/>
            <person name="Tritt A."/>
            <person name="Yoshinaga Y."/>
            <person name="Zwiers L.-H."/>
            <person name="Turgeon B."/>
            <person name="Goodwin S."/>
            <person name="Spatafora J."/>
            <person name="Crous P."/>
            <person name="Grigoriev I."/>
        </authorList>
    </citation>
    <scope>NUCLEOTIDE SEQUENCE</scope>
    <source>
        <strain evidence="3">CBS 260.36</strain>
    </source>
</reference>
<gene>
    <name evidence="3" type="ORF">K461DRAFT_278222</name>
</gene>
<dbReference type="PANTHER" id="PTHR10655:SF67">
    <property type="entry name" value="PHOSPHOLIPASE_CARBOXYLESTERASE SUPERFAMILY (AFU_ORTHOLOGUE AFUA_5G09340)"/>
    <property type="match status" value="1"/>
</dbReference>
<evidence type="ECO:0000256" key="1">
    <source>
        <dbReference type="ARBA" id="ARBA00006499"/>
    </source>
</evidence>
<dbReference type="EMBL" id="ML996085">
    <property type="protein sequence ID" value="KAF2153412.1"/>
    <property type="molecule type" value="Genomic_DNA"/>
</dbReference>
<comment type="similarity">
    <text evidence="1">Belongs to the AB hydrolase superfamily. AB hydrolase 2 family.</text>
</comment>
<dbReference type="Gene3D" id="3.40.50.1820">
    <property type="entry name" value="alpha/beta hydrolase"/>
    <property type="match status" value="1"/>
</dbReference>
<protein>
    <submittedName>
        <fullName evidence="3">Alpha/beta-hydrolase</fullName>
    </submittedName>
</protein>
<dbReference type="InterPro" id="IPR003140">
    <property type="entry name" value="PLipase/COase/thioEstase"/>
</dbReference>
<dbReference type="GO" id="GO:0005737">
    <property type="term" value="C:cytoplasm"/>
    <property type="evidence" value="ECO:0007669"/>
    <property type="project" value="TreeGrafter"/>
</dbReference>
<dbReference type="SUPFAM" id="SSF53474">
    <property type="entry name" value="alpha/beta-Hydrolases"/>
    <property type="match status" value="1"/>
</dbReference>
<dbReference type="InterPro" id="IPR029058">
    <property type="entry name" value="AB_hydrolase_fold"/>
</dbReference>
<feature type="domain" description="Phospholipase/carboxylesterase/thioesterase" evidence="2">
    <location>
        <begin position="33"/>
        <end position="232"/>
    </location>
</feature>
<dbReference type="InterPro" id="IPR050565">
    <property type="entry name" value="LYPA1-2/EST-like"/>
</dbReference>
<evidence type="ECO:0000313" key="3">
    <source>
        <dbReference type="EMBL" id="KAF2153412.1"/>
    </source>
</evidence>
<evidence type="ECO:0000313" key="4">
    <source>
        <dbReference type="Proteomes" id="UP000799439"/>
    </source>
</evidence>
<sequence>MGWKDVMRREKRLPLASDFSSTLNLSITPAPNGQPPTNILILLHGLGDTHLPFTKLGTQLNLPNTACIAITAPNALPFETTSYHWCDDVIFDSSTNGLDPDGGFKGTTTLLRLIIDEGLLERCGYRPRDIVLFGFGQGGMAALNTAVVYPKELSGVISIGGSLPAEAPASSDPKCKTPIIVCSGKESRWVTPGAEERLKHNFEHVKISTYLRVGDTMPKDRDEMMPIMQFLASRLRTPAPKGSIEVP</sequence>
<organism evidence="3 4">
    <name type="scientific">Myriangium duriaei CBS 260.36</name>
    <dbReference type="NCBI Taxonomy" id="1168546"/>
    <lineage>
        <taxon>Eukaryota</taxon>
        <taxon>Fungi</taxon>
        <taxon>Dikarya</taxon>
        <taxon>Ascomycota</taxon>
        <taxon>Pezizomycotina</taxon>
        <taxon>Dothideomycetes</taxon>
        <taxon>Dothideomycetidae</taxon>
        <taxon>Myriangiales</taxon>
        <taxon>Myriangiaceae</taxon>
        <taxon>Myriangium</taxon>
    </lineage>
</organism>
<name>A0A9P4J0V0_9PEZI</name>
<evidence type="ECO:0000259" key="2">
    <source>
        <dbReference type="Pfam" id="PF02230"/>
    </source>
</evidence>
<dbReference type="GO" id="GO:0052689">
    <property type="term" value="F:carboxylic ester hydrolase activity"/>
    <property type="evidence" value="ECO:0007669"/>
    <property type="project" value="TreeGrafter"/>
</dbReference>
<dbReference type="PANTHER" id="PTHR10655">
    <property type="entry name" value="LYSOPHOSPHOLIPASE-RELATED"/>
    <property type="match status" value="1"/>
</dbReference>
<dbReference type="Proteomes" id="UP000799439">
    <property type="component" value="Unassembled WGS sequence"/>
</dbReference>
<dbReference type="OrthoDB" id="437457at2759"/>
<dbReference type="Pfam" id="PF02230">
    <property type="entry name" value="Abhydrolase_2"/>
    <property type="match status" value="1"/>
</dbReference>
<proteinExistence type="inferred from homology"/>
<accession>A0A9P4J0V0</accession>